<keyword evidence="1" id="KW-0812">Transmembrane</keyword>
<evidence type="ECO:0000256" key="1">
    <source>
        <dbReference type="SAM" id="Phobius"/>
    </source>
</evidence>
<evidence type="ECO:0000313" key="2">
    <source>
        <dbReference type="EMBL" id="MDO9711983.1"/>
    </source>
</evidence>
<organism evidence="2 3">
    <name type="scientific">Paracraurococcus lichenis</name>
    <dbReference type="NCBI Taxonomy" id="3064888"/>
    <lineage>
        <taxon>Bacteria</taxon>
        <taxon>Pseudomonadati</taxon>
        <taxon>Pseudomonadota</taxon>
        <taxon>Alphaproteobacteria</taxon>
        <taxon>Acetobacterales</taxon>
        <taxon>Roseomonadaceae</taxon>
        <taxon>Paracraurococcus</taxon>
    </lineage>
</organism>
<accession>A0ABT9E7Q0</accession>
<comment type="caution">
    <text evidence="2">The sequence shown here is derived from an EMBL/GenBank/DDBJ whole genome shotgun (WGS) entry which is preliminary data.</text>
</comment>
<feature type="transmembrane region" description="Helical" evidence="1">
    <location>
        <begin position="61"/>
        <end position="81"/>
    </location>
</feature>
<evidence type="ECO:0000313" key="3">
    <source>
        <dbReference type="Proteomes" id="UP001243009"/>
    </source>
</evidence>
<keyword evidence="1" id="KW-1133">Transmembrane helix</keyword>
<keyword evidence="3" id="KW-1185">Reference proteome</keyword>
<proteinExistence type="predicted"/>
<dbReference type="RefSeq" id="WP_305106839.1">
    <property type="nucleotide sequence ID" value="NZ_JAUTWS010000038.1"/>
</dbReference>
<name>A0ABT9E7Q0_9PROT</name>
<reference evidence="2 3" key="1">
    <citation type="submission" date="2023-08" db="EMBL/GenBank/DDBJ databases">
        <title>The draft genome sequence of Paracraurococcus sp. LOR1-02.</title>
        <authorList>
            <person name="Kingkaew E."/>
            <person name="Tanasupawat S."/>
        </authorList>
    </citation>
    <scope>NUCLEOTIDE SEQUENCE [LARGE SCALE GENOMIC DNA]</scope>
    <source>
        <strain evidence="2 3">LOR1-02</strain>
    </source>
</reference>
<sequence>MTIDLSVIYRKALRMFPLRVRLAMFVGIVLAEAAKGCVTLGNQFDAFGPGKQIDVAKLEYYQWWAIGIIAAVGVAAAWHAFTQVVLKQVDPYEEGEKNVKFIKLIMEEAGLSKVQTKLVWNAVAKRMADEIKVGTVLTRANLEGFTQQAIIETRPAAERGAGE</sequence>
<dbReference type="EMBL" id="JAUTWS010000038">
    <property type="protein sequence ID" value="MDO9711983.1"/>
    <property type="molecule type" value="Genomic_DNA"/>
</dbReference>
<protein>
    <submittedName>
        <fullName evidence="2">Uncharacterized protein</fullName>
    </submittedName>
</protein>
<gene>
    <name evidence="2" type="ORF">Q7A36_26810</name>
</gene>
<dbReference type="Proteomes" id="UP001243009">
    <property type="component" value="Unassembled WGS sequence"/>
</dbReference>
<keyword evidence="1" id="KW-0472">Membrane</keyword>
<feature type="transmembrane region" description="Helical" evidence="1">
    <location>
        <begin position="20"/>
        <end position="41"/>
    </location>
</feature>